<evidence type="ECO:0000313" key="2">
    <source>
        <dbReference type="EMBL" id="KPV52242.1"/>
    </source>
</evidence>
<proteinExistence type="predicted"/>
<name>A0A0P9D9N5_9CHLR</name>
<dbReference type="AlphaFoldDB" id="A0A0P9D9N5"/>
<dbReference type="Pfam" id="PF20586">
    <property type="entry name" value="DUF6788"/>
    <property type="match status" value="1"/>
</dbReference>
<evidence type="ECO:0000259" key="1">
    <source>
        <dbReference type="Pfam" id="PF20586"/>
    </source>
</evidence>
<keyword evidence="3" id="KW-1185">Reference proteome</keyword>
<evidence type="ECO:0000313" key="3">
    <source>
        <dbReference type="Proteomes" id="UP000050509"/>
    </source>
</evidence>
<feature type="domain" description="DUF6788" evidence="1">
    <location>
        <begin position="46"/>
        <end position="102"/>
    </location>
</feature>
<gene>
    <name evidence="2" type="ORF">SE17_16665</name>
</gene>
<sequence>MDQTQIIEALSELDPDELQAIAAALRDLLAARDSPTTMMSAPGVVAERMVRGVTYRLEHVRCGKPQCRCAGGACHGPYWYAYWFVNGKTRKRYIGKYFRTVQRE</sequence>
<accession>A0A0P9D9N5</accession>
<protein>
    <recommendedName>
        <fullName evidence="1">DUF6788 domain-containing protein</fullName>
    </recommendedName>
</protein>
<dbReference type="Proteomes" id="UP000050509">
    <property type="component" value="Unassembled WGS sequence"/>
</dbReference>
<comment type="caution">
    <text evidence="2">The sequence shown here is derived from an EMBL/GenBank/DDBJ whole genome shotgun (WGS) entry which is preliminary data.</text>
</comment>
<dbReference type="EMBL" id="LJCR01000611">
    <property type="protein sequence ID" value="KPV52242.1"/>
    <property type="molecule type" value="Genomic_DNA"/>
</dbReference>
<dbReference type="InterPro" id="IPR046738">
    <property type="entry name" value="DUF6788"/>
</dbReference>
<organism evidence="2 3">
    <name type="scientific">Kouleothrix aurantiaca</name>
    <dbReference type="NCBI Taxonomy" id="186479"/>
    <lineage>
        <taxon>Bacteria</taxon>
        <taxon>Bacillati</taxon>
        <taxon>Chloroflexota</taxon>
        <taxon>Chloroflexia</taxon>
        <taxon>Chloroflexales</taxon>
        <taxon>Roseiflexineae</taxon>
        <taxon>Roseiflexaceae</taxon>
        <taxon>Kouleothrix</taxon>
    </lineage>
</organism>
<reference evidence="2 3" key="1">
    <citation type="submission" date="2015-09" db="EMBL/GenBank/DDBJ databases">
        <title>Draft genome sequence of Kouleothrix aurantiaca JCM 19913.</title>
        <authorList>
            <person name="Hemp J."/>
        </authorList>
    </citation>
    <scope>NUCLEOTIDE SEQUENCE [LARGE SCALE GENOMIC DNA]</scope>
    <source>
        <strain evidence="2 3">COM-B</strain>
    </source>
</reference>